<dbReference type="EMBL" id="JAWDJW010012422">
    <property type="protein sequence ID" value="KAK3044103.1"/>
    <property type="molecule type" value="Genomic_DNA"/>
</dbReference>
<sequence>MTIPKKMPRQYYKGSDPEWQEFRKLSQDAKRLRDIQLQLVSTIRNYIASQQRAVFTFGEVDTQKGKFWLDTTFPDGPPQEYEISGIAITDSYIAWASKTMTQQNYARQQRTIFPTAAFWGMVASSKFLFNQQLQYIRQVLGLAPKPDQHIQQMLELRAMQQRFGGKKQNGQQQPPSASGAADATGADGTMSSQSTAKPPNAASRPAITLPIPSPQNPAQAHGTPEGMPKQPVTLAIFYHTFAH</sequence>
<organism evidence="1 2">
    <name type="scientific">Coniosporium uncinatum</name>
    <dbReference type="NCBI Taxonomy" id="93489"/>
    <lineage>
        <taxon>Eukaryota</taxon>
        <taxon>Fungi</taxon>
        <taxon>Dikarya</taxon>
        <taxon>Ascomycota</taxon>
        <taxon>Pezizomycotina</taxon>
        <taxon>Dothideomycetes</taxon>
        <taxon>Dothideomycetes incertae sedis</taxon>
        <taxon>Coniosporium</taxon>
    </lineage>
</organism>
<evidence type="ECO:0000313" key="1">
    <source>
        <dbReference type="EMBL" id="KAK3044103.1"/>
    </source>
</evidence>
<gene>
    <name evidence="1" type="ORF">LTS18_002175</name>
</gene>
<accession>A0ACC3CSW5</accession>
<name>A0ACC3CSW5_9PEZI</name>
<dbReference type="Proteomes" id="UP001186974">
    <property type="component" value="Unassembled WGS sequence"/>
</dbReference>
<feature type="non-terminal residue" evidence="1">
    <location>
        <position position="243"/>
    </location>
</feature>
<evidence type="ECO:0000313" key="2">
    <source>
        <dbReference type="Proteomes" id="UP001186974"/>
    </source>
</evidence>
<reference evidence="1" key="1">
    <citation type="submission" date="2024-09" db="EMBL/GenBank/DDBJ databases">
        <title>Black Yeasts Isolated from many extreme environments.</title>
        <authorList>
            <person name="Coleine C."/>
            <person name="Stajich J.E."/>
            <person name="Selbmann L."/>
        </authorList>
    </citation>
    <scope>NUCLEOTIDE SEQUENCE</scope>
    <source>
        <strain evidence="1">CCFEE 5737</strain>
    </source>
</reference>
<keyword evidence="2" id="KW-1185">Reference proteome</keyword>
<protein>
    <submittedName>
        <fullName evidence="1">Uncharacterized protein</fullName>
    </submittedName>
</protein>
<proteinExistence type="predicted"/>
<comment type="caution">
    <text evidence="1">The sequence shown here is derived from an EMBL/GenBank/DDBJ whole genome shotgun (WGS) entry which is preliminary data.</text>
</comment>